<proteinExistence type="predicted"/>
<dbReference type="Gene3D" id="3.40.50.300">
    <property type="entry name" value="P-loop containing nucleotide triphosphate hydrolases"/>
    <property type="match status" value="1"/>
</dbReference>
<organism evidence="1 2">
    <name type="scientific">uncultured phage cr126_1</name>
    <dbReference type="NCBI Taxonomy" id="2772075"/>
    <lineage>
        <taxon>Viruses</taxon>
        <taxon>Duplodnaviria</taxon>
        <taxon>Heunggongvirae</taxon>
        <taxon>Uroviricota</taxon>
        <taxon>Caudoviricetes</taxon>
        <taxon>Crassvirales</taxon>
        <taxon>Steigviridae</taxon>
        <taxon>Asinivirinae</taxon>
        <taxon>Kolpuevirus</taxon>
        <taxon>Kolpuevirus hominis</taxon>
    </lineage>
</organism>
<sequence>MGLYERTLKILEDRRKNLIDGGINSIPSSFRRFSDDFIGVEQSTYYCVTSVTKGGKSQFASYAFIYNPILFAFYNRDKVRVKIFYFVLEETQERVMQRFMSYILYHLSKGKIRISPKDLRSSKNDKPLPEEVLEILRSSEYAEILKFFEDSIIFSTTANPTGIFKECQRYAEEHGTTHKKKSVYRGELGELKETDTFDYYVPDDPKEYKIAFIDHIGLIDTERGMNLKQSMDKLSEYLAKYLRNNYGFSPVIIQQQSFENESNDNFVSGRIRPSAQGLGDSKYIARDCNILLGLFSPFKFELETYKEYDITKFRDNIRFLEVLVNRDGEMGGLCPLFFDGAVCDFNELPLPSDKNGIARVYEYLKYIRMKEGKASLFIHIAEKRNKMSRYLHRWKRLSIFARFNNKK</sequence>
<dbReference type="EMBL" id="MT774391">
    <property type="protein sequence ID" value="QOR59573.1"/>
    <property type="molecule type" value="Genomic_DNA"/>
</dbReference>
<dbReference type="GO" id="GO:0004386">
    <property type="term" value="F:helicase activity"/>
    <property type="evidence" value="ECO:0007669"/>
    <property type="project" value="UniProtKB-KW"/>
</dbReference>
<keyword evidence="2" id="KW-1185">Reference proteome</keyword>
<dbReference type="GeneID" id="65130180"/>
<reference evidence="1 2" key="1">
    <citation type="submission" date="2020-07" db="EMBL/GenBank/DDBJ databases">
        <title>Taxonomic proposal: Crassvirales, a new order of highly abundant and diverse bacterial viruses.</title>
        <authorList>
            <person name="Shkoporov A.N."/>
            <person name="Stockdale S.R."/>
            <person name="Guerin E."/>
            <person name="Ross R.P."/>
            <person name="Hill C."/>
        </authorList>
    </citation>
    <scope>NUCLEOTIDE SEQUENCE [LARGE SCALE GENOMIC DNA]</scope>
</reference>
<protein>
    <submittedName>
        <fullName evidence="1">Replicative DNA helicase</fullName>
    </submittedName>
</protein>
<accession>A0A7M1RYR4</accession>
<keyword evidence="1" id="KW-0547">Nucleotide-binding</keyword>
<keyword evidence="1" id="KW-0347">Helicase</keyword>
<keyword evidence="1" id="KW-0067">ATP-binding</keyword>
<keyword evidence="1" id="KW-0378">Hydrolase</keyword>
<name>A0A7M1RYR4_9CAUD</name>
<dbReference type="InterPro" id="IPR027417">
    <property type="entry name" value="P-loop_NTPase"/>
</dbReference>
<evidence type="ECO:0000313" key="1">
    <source>
        <dbReference type="EMBL" id="QOR59573.1"/>
    </source>
</evidence>
<dbReference type="RefSeq" id="YP_010111731.1">
    <property type="nucleotide sequence ID" value="NC_055884.1"/>
</dbReference>
<dbReference type="KEGG" id="vg:65130180"/>
<evidence type="ECO:0000313" key="2">
    <source>
        <dbReference type="Proteomes" id="UP000594161"/>
    </source>
</evidence>
<dbReference type="Proteomes" id="UP000594161">
    <property type="component" value="Segment"/>
</dbReference>